<keyword evidence="4 6" id="KW-1133">Transmembrane helix</keyword>
<evidence type="ECO:0000256" key="4">
    <source>
        <dbReference type="ARBA" id="ARBA00022989"/>
    </source>
</evidence>
<keyword evidence="5 6" id="KW-0472">Membrane</keyword>
<reference evidence="9" key="1">
    <citation type="submission" date="2020-11" db="EMBL/GenBank/DDBJ databases">
        <authorList>
            <person name="Tran Van P."/>
        </authorList>
    </citation>
    <scope>NUCLEOTIDE SEQUENCE</scope>
</reference>
<keyword evidence="3 6" id="KW-0812">Transmembrane</keyword>
<feature type="domain" description="ABC transporter family G" evidence="8">
    <location>
        <begin position="58"/>
        <end position="114"/>
    </location>
</feature>
<evidence type="ECO:0000313" key="9">
    <source>
        <dbReference type="EMBL" id="CAD7284088.1"/>
    </source>
</evidence>
<feature type="domain" description="ABC-2 type transporter transmembrane" evidence="7">
    <location>
        <begin position="175"/>
        <end position="393"/>
    </location>
</feature>
<evidence type="ECO:0000256" key="6">
    <source>
        <dbReference type="SAM" id="Phobius"/>
    </source>
</evidence>
<name>A0A7R9C0I8_9CRUS</name>
<evidence type="ECO:0000256" key="1">
    <source>
        <dbReference type="ARBA" id="ARBA00004141"/>
    </source>
</evidence>
<evidence type="ECO:0000256" key="5">
    <source>
        <dbReference type="ARBA" id="ARBA00023136"/>
    </source>
</evidence>
<accession>A0A7R9C0I8</accession>
<dbReference type="InterPro" id="IPR050352">
    <property type="entry name" value="ABCG_transporters"/>
</dbReference>
<dbReference type="InterPro" id="IPR027417">
    <property type="entry name" value="P-loop_NTPase"/>
</dbReference>
<feature type="non-terminal residue" evidence="9">
    <location>
        <position position="519"/>
    </location>
</feature>
<dbReference type="Gene3D" id="3.40.50.300">
    <property type="entry name" value="P-loop containing nucleotide triphosphate hydrolases"/>
    <property type="match status" value="1"/>
</dbReference>
<dbReference type="SUPFAM" id="SSF52540">
    <property type="entry name" value="P-loop containing nucleoside triphosphate hydrolases"/>
    <property type="match status" value="1"/>
</dbReference>
<feature type="transmembrane region" description="Helical" evidence="6">
    <location>
        <begin position="342"/>
        <end position="363"/>
    </location>
</feature>
<dbReference type="InterPro" id="IPR043926">
    <property type="entry name" value="ABCG_dom"/>
</dbReference>
<evidence type="ECO:0000313" key="10">
    <source>
        <dbReference type="Proteomes" id="UP000678499"/>
    </source>
</evidence>
<dbReference type="AlphaFoldDB" id="A0A7R9C0I8"/>
<dbReference type="OrthoDB" id="66620at2759"/>
<dbReference type="Pfam" id="PF19055">
    <property type="entry name" value="ABC2_membrane_7"/>
    <property type="match status" value="1"/>
</dbReference>
<dbReference type="EMBL" id="OA888949">
    <property type="protein sequence ID" value="CAD7284088.1"/>
    <property type="molecule type" value="Genomic_DNA"/>
</dbReference>
<evidence type="ECO:0000259" key="7">
    <source>
        <dbReference type="Pfam" id="PF01061"/>
    </source>
</evidence>
<feature type="transmembrane region" description="Helical" evidence="6">
    <location>
        <begin position="433"/>
        <end position="452"/>
    </location>
</feature>
<dbReference type="PANTHER" id="PTHR48041">
    <property type="entry name" value="ABC TRANSPORTER G FAMILY MEMBER 28"/>
    <property type="match status" value="1"/>
</dbReference>
<comment type="subcellular location">
    <subcellularLocation>
        <location evidence="1">Membrane</location>
        <topology evidence="1">Multi-pass membrane protein</topology>
    </subcellularLocation>
</comment>
<dbReference type="Pfam" id="PF01061">
    <property type="entry name" value="ABC2_membrane"/>
    <property type="match status" value="1"/>
</dbReference>
<dbReference type="GO" id="GO:0005886">
    <property type="term" value="C:plasma membrane"/>
    <property type="evidence" value="ECO:0007669"/>
    <property type="project" value="TreeGrafter"/>
</dbReference>
<evidence type="ECO:0000256" key="2">
    <source>
        <dbReference type="ARBA" id="ARBA00022448"/>
    </source>
</evidence>
<gene>
    <name evidence="9" type="ORF">NMOB1V02_LOCUS11696</name>
</gene>
<evidence type="ECO:0000256" key="3">
    <source>
        <dbReference type="ARBA" id="ARBA00022692"/>
    </source>
</evidence>
<keyword evidence="2" id="KW-0813">Transport</keyword>
<dbReference type="GO" id="GO:0140359">
    <property type="term" value="F:ABC-type transporter activity"/>
    <property type="evidence" value="ECO:0007669"/>
    <property type="project" value="InterPro"/>
</dbReference>
<keyword evidence="10" id="KW-1185">Reference proteome</keyword>
<evidence type="ECO:0000259" key="8">
    <source>
        <dbReference type="Pfam" id="PF19055"/>
    </source>
</evidence>
<dbReference type="PANTHER" id="PTHR48041:SF139">
    <property type="entry name" value="PROTEIN SCARLET"/>
    <property type="match status" value="1"/>
</dbReference>
<dbReference type="Proteomes" id="UP000678499">
    <property type="component" value="Unassembled WGS sequence"/>
</dbReference>
<feature type="transmembrane region" description="Helical" evidence="6">
    <location>
        <begin position="302"/>
        <end position="322"/>
    </location>
</feature>
<sequence>IFTDPPILFCDEPTSGLDSWTAERIVKCMSFLSRGLTHCGELPASGETVQKTIICSIHQPSSSVFSYFDEIMLLAEGRVAFHGKPKDALNFFKKEGYPCPLTFNPADHYMSVLSLKRKDIPRSLEQMQAICDNFDSSNYGRKRSKTVEKMCSTVAYGKSELQNLKKVPVPFWWEMWALMIRSAQDARGNPTFMNKPRLFERFMMVLVTSLVFTNMAPDQPGIQALTGAMWFTVADNTFPNSNAVMNIFPRQINVFLREFRSHLYSVHSYYVSKALFMIPGFVIETITYVTILYLIADLRPGLYYFGQTLLTVLLIANTASAFEMCAKKSAGAMVSAPFQNMALPVTIANPLIYILTSFGGYFFNLNSWSPYIKWIGVISWFHYGFENLMITQFGGNRTFDCGGSFGNVTVTKQGCLSTGQEVLQKYTFDELNFNYNIVFLVSQYLGFHVVAIKTTHPKNFYPPSRKQAGVMWFLPVRLAQSEREPSQWLASRHEPAEAGVGRIIPAAKHIALDFPGVEW</sequence>
<dbReference type="EMBL" id="CAJPEX010006912">
    <property type="protein sequence ID" value="CAG0924240.1"/>
    <property type="molecule type" value="Genomic_DNA"/>
</dbReference>
<dbReference type="InterPro" id="IPR013525">
    <property type="entry name" value="ABC2_TM"/>
</dbReference>
<proteinExistence type="predicted"/>
<protein>
    <submittedName>
        <fullName evidence="9">Uncharacterized protein</fullName>
    </submittedName>
</protein>
<feature type="transmembrane region" description="Helical" evidence="6">
    <location>
        <begin position="274"/>
        <end position="296"/>
    </location>
</feature>
<organism evidence="9">
    <name type="scientific">Notodromas monacha</name>
    <dbReference type="NCBI Taxonomy" id="399045"/>
    <lineage>
        <taxon>Eukaryota</taxon>
        <taxon>Metazoa</taxon>
        <taxon>Ecdysozoa</taxon>
        <taxon>Arthropoda</taxon>
        <taxon>Crustacea</taxon>
        <taxon>Oligostraca</taxon>
        <taxon>Ostracoda</taxon>
        <taxon>Podocopa</taxon>
        <taxon>Podocopida</taxon>
        <taxon>Cypridocopina</taxon>
        <taxon>Cypridoidea</taxon>
        <taxon>Cyprididae</taxon>
        <taxon>Notodromas</taxon>
    </lineage>
</organism>